<gene>
    <name evidence="1" type="ORF">P0Y50_03435</name>
</gene>
<dbReference type="AlphaFoldDB" id="A0AAJ5X1E4"/>
<protein>
    <submittedName>
        <fullName evidence="1">YnbE family lipoprotein</fullName>
    </submittedName>
</protein>
<reference evidence="1" key="1">
    <citation type="submission" date="2023-03" db="EMBL/GenBank/DDBJ databases">
        <title>Andean soil-derived lignocellulolytic bacterial consortium as a source of novel taxa and putative plastic-active enzymes.</title>
        <authorList>
            <person name="Diaz-Garcia L."/>
            <person name="Chuvochina M."/>
            <person name="Feuerriegel G."/>
            <person name="Bunk B."/>
            <person name="Sproer C."/>
            <person name="Streit W.R."/>
            <person name="Rodriguez L.M."/>
            <person name="Overmann J."/>
            <person name="Jimenez D.J."/>
        </authorList>
    </citation>
    <scope>NUCLEOTIDE SEQUENCE</scope>
    <source>
        <strain evidence="1">MAG 833</strain>
    </source>
</reference>
<organism evidence="1 2">
    <name type="scientific">Candidatus Brevundimonas colombiensis</name>
    <dbReference type="NCBI Taxonomy" id="3121376"/>
    <lineage>
        <taxon>Bacteria</taxon>
        <taxon>Pseudomonadati</taxon>
        <taxon>Pseudomonadota</taxon>
        <taxon>Alphaproteobacteria</taxon>
        <taxon>Caulobacterales</taxon>
        <taxon>Caulobacteraceae</taxon>
        <taxon>Brevundimonas</taxon>
    </lineage>
</organism>
<dbReference type="Proteomes" id="UP001213664">
    <property type="component" value="Chromosome"/>
</dbReference>
<evidence type="ECO:0000313" key="1">
    <source>
        <dbReference type="EMBL" id="WEK40675.1"/>
    </source>
</evidence>
<dbReference type="PROSITE" id="PS51257">
    <property type="entry name" value="PROKAR_LIPOPROTEIN"/>
    <property type="match status" value="1"/>
</dbReference>
<dbReference type="Pfam" id="PF13617">
    <property type="entry name" value="Lipoprotein_19"/>
    <property type="match status" value="1"/>
</dbReference>
<evidence type="ECO:0000313" key="2">
    <source>
        <dbReference type="Proteomes" id="UP001213664"/>
    </source>
</evidence>
<sequence>MINKRQLAGLGFGAVVVAVSACAPTIRLEVAPIQIYAKLDADVRVRLDQELQQLLQQNPNLF</sequence>
<name>A0AAJ5X1E4_9CAUL</name>
<keyword evidence="1" id="KW-0449">Lipoprotein</keyword>
<dbReference type="InterPro" id="IPR025985">
    <property type="entry name" value="YnbE"/>
</dbReference>
<proteinExistence type="predicted"/>
<accession>A0AAJ5X1E4</accession>
<dbReference type="EMBL" id="CP119326">
    <property type="protein sequence ID" value="WEK40675.1"/>
    <property type="molecule type" value="Genomic_DNA"/>
</dbReference>